<feature type="region of interest" description="Disordered" evidence="1">
    <location>
        <begin position="1"/>
        <end position="55"/>
    </location>
</feature>
<protein>
    <submittedName>
        <fullName evidence="2">Uncharacterized protein</fullName>
    </submittedName>
</protein>
<organism evidence="2 3">
    <name type="scientific">Cordyceps militaris (strain CM01)</name>
    <name type="common">Caterpillar fungus</name>
    <dbReference type="NCBI Taxonomy" id="983644"/>
    <lineage>
        <taxon>Eukaryota</taxon>
        <taxon>Fungi</taxon>
        <taxon>Dikarya</taxon>
        <taxon>Ascomycota</taxon>
        <taxon>Pezizomycotina</taxon>
        <taxon>Sordariomycetes</taxon>
        <taxon>Hypocreomycetidae</taxon>
        <taxon>Hypocreales</taxon>
        <taxon>Cordycipitaceae</taxon>
        <taxon>Cordyceps</taxon>
    </lineage>
</organism>
<gene>
    <name evidence="2" type="ORF">CCM_04873</name>
</gene>
<dbReference type="GeneID" id="18166894"/>
<evidence type="ECO:0000313" key="3">
    <source>
        <dbReference type="Proteomes" id="UP000001610"/>
    </source>
</evidence>
<dbReference type="HOGENOM" id="CLU_2454673_0_0_1"/>
<name>G3JF59_CORMM</name>
<evidence type="ECO:0000313" key="2">
    <source>
        <dbReference type="EMBL" id="EGX93499.1"/>
    </source>
</evidence>
<reference evidence="2 3" key="1">
    <citation type="journal article" date="2011" name="Genome Biol.">
        <title>Genome sequence of the insect pathogenic fungus Cordyceps militaris, a valued traditional Chinese medicine.</title>
        <authorList>
            <person name="Zheng P."/>
            <person name="Xia Y."/>
            <person name="Xiao G."/>
            <person name="Xiong C."/>
            <person name="Hu X."/>
            <person name="Zhang S."/>
            <person name="Zheng H."/>
            <person name="Huang Y."/>
            <person name="Zhou Y."/>
            <person name="Wang S."/>
            <person name="Zhao G.P."/>
            <person name="Liu X."/>
            <person name="St Leger R.J."/>
            <person name="Wang C."/>
        </authorList>
    </citation>
    <scope>NUCLEOTIDE SEQUENCE [LARGE SCALE GENOMIC DNA]</scope>
    <source>
        <strain evidence="2 3">CM01</strain>
    </source>
</reference>
<evidence type="ECO:0000256" key="1">
    <source>
        <dbReference type="SAM" id="MobiDB-lite"/>
    </source>
</evidence>
<dbReference type="EMBL" id="JH126401">
    <property type="protein sequence ID" value="EGX93499.1"/>
    <property type="molecule type" value="Genomic_DNA"/>
</dbReference>
<accession>G3JF59</accession>
<keyword evidence="3" id="KW-1185">Reference proteome</keyword>
<dbReference type="Proteomes" id="UP000001610">
    <property type="component" value="Unassembled WGS sequence"/>
</dbReference>
<proteinExistence type="predicted"/>
<dbReference type="VEuPathDB" id="FungiDB:CCM_04873"/>
<sequence length="89" mass="9558">MPSRTGIHIFEPTGSVHPHAARSRPALPGRLRDPSNPNRVRSLTSPTKVSNNGPPVDVEEAFCILSRVSLSHLSHPARDAGFATAFIPV</sequence>
<dbReference type="InParanoid" id="G3JF59"/>
<feature type="compositionally biased region" description="Polar residues" evidence="1">
    <location>
        <begin position="35"/>
        <end position="53"/>
    </location>
</feature>
<dbReference type="RefSeq" id="XP_006670082.1">
    <property type="nucleotide sequence ID" value="XM_006670019.1"/>
</dbReference>
<dbReference type="KEGG" id="cmt:CCM_04873"/>
<dbReference type="AlphaFoldDB" id="G3JF59"/>